<evidence type="ECO:0000256" key="4">
    <source>
        <dbReference type="ARBA" id="ARBA00023163"/>
    </source>
</evidence>
<accession>A0AAE1HJB4</accession>
<comment type="subcellular location">
    <subcellularLocation>
        <location evidence="1">Nucleus</location>
    </subcellularLocation>
</comment>
<feature type="region of interest" description="Disordered" evidence="7">
    <location>
        <begin position="114"/>
        <end position="133"/>
    </location>
</feature>
<feature type="compositionally biased region" description="Basic and acidic residues" evidence="7">
    <location>
        <begin position="323"/>
        <end position="337"/>
    </location>
</feature>
<comment type="similarity">
    <text evidence="2">Belongs to the TAF7 family.</text>
</comment>
<dbReference type="GO" id="GO:0051123">
    <property type="term" value="P:RNA polymerase II preinitiation complex assembly"/>
    <property type="evidence" value="ECO:0007669"/>
    <property type="project" value="TreeGrafter"/>
</dbReference>
<dbReference type="InterPro" id="IPR006751">
    <property type="entry name" value="TAFII55_prot_cons_reg"/>
</dbReference>
<feature type="compositionally biased region" description="Acidic residues" evidence="7">
    <location>
        <begin position="338"/>
        <end position="348"/>
    </location>
</feature>
<feature type="domain" description="TAFII55 protein conserved region" evidence="8">
    <location>
        <begin position="24"/>
        <end position="185"/>
    </location>
</feature>
<evidence type="ECO:0000256" key="3">
    <source>
        <dbReference type="ARBA" id="ARBA00023015"/>
    </source>
</evidence>
<dbReference type="GO" id="GO:0016251">
    <property type="term" value="F:RNA polymerase II general transcription initiation factor activity"/>
    <property type="evidence" value="ECO:0007669"/>
    <property type="project" value="TreeGrafter"/>
</dbReference>
<dbReference type="Pfam" id="PF04658">
    <property type="entry name" value="TAFII55_N"/>
    <property type="match status" value="1"/>
</dbReference>
<evidence type="ECO:0000256" key="7">
    <source>
        <dbReference type="SAM" id="MobiDB-lite"/>
    </source>
</evidence>
<proteinExistence type="inferred from homology"/>
<dbReference type="Proteomes" id="UP001219518">
    <property type="component" value="Unassembled WGS sequence"/>
</dbReference>
<feature type="region of interest" description="Disordered" evidence="7">
    <location>
        <begin position="323"/>
        <end position="364"/>
    </location>
</feature>
<reference evidence="9" key="1">
    <citation type="submission" date="2021-07" db="EMBL/GenBank/DDBJ databases">
        <authorList>
            <person name="Catto M.A."/>
            <person name="Jacobson A."/>
            <person name="Kennedy G."/>
            <person name="Labadie P."/>
            <person name="Hunt B.G."/>
            <person name="Srinivasan R."/>
        </authorList>
    </citation>
    <scope>NUCLEOTIDE SEQUENCE</scope>
    <source>
        <strain evidence="9">PL_HMW_Pooled</strain>
        <tissue evidence="9">Head</tissue>
    </source>
</reference>
<dbReference type="EMBL" id="JAHWGI010001078">
    <property type="protein sequence ID" value="KAK3922244.1"/>
    <property type="molecule type" value="Genomic_DNA"/>
</dbReference>
<evidence type="ECO:0000256" key="2">
    <source>
        <dbReference type="ARBA" id="ARBA00009368"/>
    </source>
</evidence>
<dbReference type="PANTHER" id="PTHR12228">
    <property type="entry name" value="TRANSCRIPTION INITIATION FACTOR TFIID 55 KD SUBUNIT-RELATED"/>
    <property type="match status" value="1"/>
</dbReference>
<feature type="region of interest" description="Disordered" evidence="7">
    <location>
        <begin position="258"/>
        <end position="278"/>
    </location>
</feature>
<dbReference type="SMART" id="SM01370">
    <property type="entry name" value="TAFII55_N"/>
    <property type="match status" value="1"/>
</dbReference>
<dbReference type="PANTHER" id="PTHR12228:SF0">
    <property type="entry name" value="TATA-BOX BINDING PROTEIN ASSOCIATED FACTOR 7"/>
    <property type="match status" value="1"/>
</dbReference>
<feature type="compositionally biased region" description="Polar residues" evidence="7">
    <location>
        <begin position="266"/>
        <end position="276"/>
    </location>
</feature>
<reference evidence="9" key="2">
    <citation type="journal article" date="2023" name="BMC Genomics">
        <title>Pest status, molecular evolution, and epigenetic factors derived from the genome assembly of Frankliniella fusca, a thysanopteran phytovirus vector.</title>
        <authorList>
            <person name="Catto M.A."/>
            <person name="Labadie P.E."/>
            <person name="Jacobson A.L."/>
            <person name="Kennedy G.G."/>
            <person name="Srinivasan R."/>
            <person name="Hunt B.G."/>
        </authorList>
    </citation>
    <scope>NUCLEOTIDE SEQUENCE</scope>
    <source>
        <strain evidence="9">PL_HMW_Pooled</strain>
    </source>
</reference>
<feature type="coiled-coil region" evidence="6">
    <location>
        <begin position="378"/>
        <end position="435"/>
    </location>
</feature>
<dbReference type="CDD" id="cd08047">
    <property type="entry name" value="TAF7"/>
    <property type="match status" value="1"/>
</dbReference>
<evidence type="ECO:0000313" key="9">
    <source>
        <dbReference type="EMBL" id="KAK3922244.1"/>
    </source>
</evidence>
<keyword evidence="3" id="KW-0805">Transcription regulation</keyword>
<evidence type="ECO:0000259" key="8">
    <source>
        <dbReference type="SMART" id="SM01370"/>
    </source>
</evidence>
<comment type="caution">
    <text evidence="9">The sequence shown here is derived from an EMBL/GenBank/DDBJ whole genome shotgun (WGS) entry which is preliminary data.</text>
</comment>
<dbReference type="InterPro" id="IPR037817">
    <property type="entry name" value="TAF7"/>
</dbReference>
<keyword evidence="4" id="KW-0804">Transcription</keyword>
<gene>
    <name evidence="9" type="ORF">KUF71_011718</name>
</gene>
<sequence>MKSFGLHAKKDVESKRESDAPVELESQFIMRLPPEPAKVLREAIRSGSMNLKDRLFIKLENDLRYGEVRMDHWLMHAKLVDLPTITESMKTIDGKNFYKTADICQMLICKEEDDQTTTDEESPAKKKKDPNKVEKKFLWPHGLTPPLKNVRRRRFRKTLKKKYVEAPEIEKEVKRLFRHDNDAVKVTWEVISEETDKPKQGSGKREGNIWGGDASLEANTQHSVDVAEHDIFGEAVSDSDEEETNINIMEMEDDNSRLSADDSMHTMDSTSIQAPHSSDKLPLVTQFSREMFSGQDDNRHSVGIKSELTREHEMEKDYDRSFDVDHEHSSAMMKEESTMDYDDDDDDESNHPKNSKFSMELESMSSDSKIFVQRRLRKEQLEAELPELRSRCQQQELEISNLENQALRQRFQEKLDNMLSELLQKEQEYQELSQD</sequence>
<evidence type="ECO:0000256" key="5">
    <source>
        <dbReference type="ARBA" id="ARBA00023242"/>
    </source>
</evidence>
<dbReference type="GO" id="GO:0005669">
    <property type="term" value="C:transcription factor TFIID complex"/>
    <property type="evidence" value="ECO:0007669"/>
    <property type="project" value="InterPro"/>
</dbReference>
<evidence type="ECO:0000256" key="6">
    <source>
        <dbReference type="SAM" id="Coils"/>
    </source>
</evidence>
<name>A0AAE1HJB4_9NEOP</name>
<keyword evidence="5" id="KW-0539">Nucleus</keyword>
<keyword evidence="10" id="KW-1185">Reference proteome</keyword>
<organism evidence="9 10">
    <name type="scientific">Frankliniella fusca</name>
    <dbReference type="NCBI Taxonomy" id="407009"/>
    <lineage>
        <taxon>Eukaryota</taxon>
        <taxon>Metazoa</taxon>
        <taxon>Ecdysozoa</taxon>
        <taxon>Arthropoda</taxon>
        <taxon>Hexapoda</taxon>
        <taxon>Insecta</taxon>
        <taxon>Pterygota</taxon>
        <taxon>Neoptera</taxon>
        <taxon>Paraneoptera</taxon>
        <taxon>Thysanoptera</taxon>
        <taxon>Terebrantia</taxon>
        <taxon>Thripoidea</taxon>
        <taxon>Thripidae</taxon>
        <taxon>Frankliniella</taxon>
    </lineage>
</organism>
<keyword evidence="6" id="KW-0175">Coiled coil</keyword>
<protein>
    <submittedName>
        <fullName evidence="9">Transcription initiation factor TFIID subunit 7</fullName>
    </submittedName>
</protein>
<dbReference type="AlphaFoldDB" id="A0AAE1HJB4"/>
<evidence type="ECO:0000256" key="1">
    <source>
        <dbReference type="ARBA" id="ARBA00004123"/>
    </source>
</evidence>
<evidence type="ECO:0000313" key="10">
    <source>
        <dbReference type="Proteomes" id="UP001219518"/>
    </source>
</evidence>